<dbReference type="PANTHER" id="PTHR47194:SF3">
    <property type="entry name" value="SORTING NEXIN 29"/>
    <property type="match status" value="1"/>
</dbReference>
<feature type="compositionally biased region" description="Basic and acidic residues" evidence="2">
    <location>
        <begin position="247"/>
        <end position="273"/>
    </location>
</feature>
<dbReference type="PANTHER" id="PTHR47194">
    <property type="entry name" value="SORTING NEXIN-29-RELATED"/>
    <property type="match status" value="1"/>
</dbReference>
<reference evidence="4" key="2">
    <citation type="submission" date="2021-09" db="EMBL/GenBank/DDBJ databases">
        <authorList>
            <person name="Jia N."/>
            <person name="Wang J."/>
            <person name="Shi W."/>
            <person name="Du L."/>
            <person name="Sun Y."/>
            <person name="Zhan W."/>
            <person name="Jiang J."/>
            <person name="Wang Q."/>
            <person name="Zhang B."/>
            <person name="Ji P."/>
            <person name="Sakyi L.B."/>
            <person name="Cui X."/>
            <person name="Yuan T."/>
            <person name="Jiang B."/>
            <person name="Yang W."/>
            <person name="Lam T.T.-Y."/>
            <person name="Chang Q."/>
            <person name="Ding S."/>
            <person name="Wang X."/>
            <person name="Zhu J."/>
            <person name="Ruan X."/>
            <person name="Zhao L."/>
            <person name="Wei J."/>
            <person name="Que T."/>
            <person name="Du C."/>
            <person name="Cheng J."/>
            <person name="Dai P."/>
            <person name="Han X."/>
            <person name="Huang E."/>
            <person name="Gao Y."/>
            <person name="Liu J."/>
            <person name="Shao H."/>
            <person name="Ye R."/>
            <person name="Li L."/>
            <person name="Wei W."/>
            <person name="Wang X."/>
            <person name="Wang C."/>
            <person name="Huo Q."/>
            <person name="Li W."/>
            <person name="Guo W."/>
            <person name="Chen H."/>
            <person name="Chen S."/>
            <person name="Zhou L."/>
            <person name="Zhou L."/>
            <person name="Ni X."/>
            <person name="Tian J."/>
            <person name="Zhou Y."/>
            <person name="Sheng Y."/>
            <person name="Liu T."/>
            <person name="Pan Y."/>
            <person name="Xia L."/>
            <person name="Li J."/>
            <person name="Zhao F."/>
            <person name="Cao W."/>
        </authorList>
    </citation>
    <scope>NUCLEOTIDE SEQUENCE</scope>
    <source>
        <strain evidence="4">Rmic-2018</strain>
        <tissue evidence="4">Larvae</tissue>
    </source>
</reference>
<organism evidence="4 5">
    <name type="scientific">Rhipicephalus microplus</name>
    <name type="common">Cattle tick</name>
    <name type="synonym">Boophilus microplus</name>
    <dbReference type="NCBI Taxonomy" id="6941"/>
    <lineage>
        <taxon>Eukaryota</taxon>
        <taxon>Metazoa</taxon>
        <taxon>Ecdysozoa</taxon>
        <taxon>Arthropoda</taxon>
        <taxon>Chelicerata</taxon>
        <taxon>Arachnida</taxon>
        <taxon>Acari</taxon>
        <taxon>Parasitiformes</taxon>
        <taxon>Ixodida</taxon>
        <taxon>Ixodoidea</taxon>
        <taxon>Ixodidae</taxon>
        <taxon>Rhipicephalinae</taxon>
        <taxon>Rhipicephalus</taxon>
        <taxon>Boophilus</taxon>
    </lineage>
</organism>
<dbReference type="SUPFAM" id="SSF64268">
    <property type="entry name" value="PX domain"/>
    <property type="match status" value="1"/>
</dbReference>
<keyword evidence="1" id="KW-0175">Coiled coil</keyword>
<evidence type="ECO:0000256" key="1">
    <source>
        <dbReference type="SAM" id="Coils"/>
    </source>
</evidence>
<dbReference type="AlphaFoldDB" id="A0A9J6E6R1"/>
<feature type="coiled-coil region" evidence="1">
    <location>
        <begin position="319"/>
        <end position="427"/>
    </location>
</feature>
<name>A0A9J6E6R1_RHIMP</name>
<evidence type="ECO:0000313" key="5">
    <source>
        <dbReference type="Proteomes" id="UP000821866"/>
    </source>
</evidence>
<feature type="coiled-coil region" evidence="1">
    <location>
        <begin position="12"/>
        <end position="153"/>
    </location>
</feature>
<dbReference type="GO" id="GO:0035091">
    <property type="term" value="F:phosphatidylinositol binding"/>
    <property type="evidence" value="ECO:0007669"/>
    <property type="project" value="InterPro"/>
</dbReference>
<comment type="caution">
    <text evidence="4">The sequence shown here is derived from an EMBL/GenBank/DDBJ whole genome shotgun (WGS) entry which is preliminary data.</text>
</comment>
<feature type="domain" description="PX" evidence="3">
    <location>
        <begin position="560"/>
        <end position="694"/>
    </location>
</feature>
<gene>
    <name evidence="4" type="ORF">HPB51_006707</name>
</gene>
<proteinExistence type="predicted"/>
<protein>
    <recommendedName>
        <fullName evidence="3">PX domain-containing protein</fullName>
    </recommendedName>
</protein>
<dbReference type="InterPro" id="IPR001683">
    <property type="entry name" value="PX_dom"/>
</dbReference>
<evidence type="ECO:0000256" key="2">
    <source>
        <dbReference type="SAM" id="MobiDB-lite"/>
    </source>
</evidence>
<dbReference type="Proteomes" id="UP000821866">
    <property type="component" value="Chromosome 3"/>
</dbReference>
<accession>A0A9J6E6R1</accession>
<keyword evidence="5" id="KW-1185">Reference proteome</keyword>
<dbReference type="VEuPathDB" id="VectorBase:LOC119164044"/>
<feature type="compositionally biased region" description="Basic and acidic residues" evidence="2">
    <location>
        <begin position="283"/>
        <end position="300"/>
    </location>
</feature>
<dbReference type="Gene3D" id="3.30.1520.10">
    <property type="entry name" value="Phox-like domain"/>
    <property type="match status" value="1"/>
</dbReference>
<dbReference type="PROSITE" id="PS50195">
    <property type="entry name" value="PX"/>
    <property type="match status" value="1"/>
</dbReference>
<dbReference type="InterPro" id="IPR036871">
    <property type="entry name" value="PX_dom_sf"/>
</dbReference>
<feature type="coiled-coil region" evidence="1">
    <location>
        <begin position="477"/>
        <end position="508"/>
    </location>
</feature>
<dbReference type="Pfam" id="PF00787">
    <property type="entry name" value="PX"/>
    <property type="match status" value="1"/>
</dbReference>
<evidence type="ECO:0000313" key="4">
    <source>
        <dbReference type="EMBL" id="KAH8030275.1"/>
    </source>
</evidence>
<feature type="region of interest" description="Disordered" evidence="2">
    <location>
        <begin position="235"/>
        <end position="300"/>
    </location>
</feature>
<dbReference type="SMART" id="SM00312">
    <property type="entry name" value="PX"/>
    <property type="match status" value="1"/>
</dbReference>
<dbReference type="EMBL" id="JABSTU010000005">
    <property type="protein sequence ID" value="KAH8030275.1"/>
    <property type="molecule type" value="Genomic_DNA"/>
</dbReference>
<evidence type="ECO:0000259" key="3">
    <source>
        <dbReference type="PROSITE" id="PS50195"/>
    </source>
</evidence>
<reference evidence="4" key="1">
    <citation type="journal article" date="2020" name="Cell">
        <title>Large-Scale Comparative Analyses of Tick Genomes Elucidate Their Genetic Diversity and Vector Capacities.</title>
        <authorList>
            <consortium name="Tick Genome and Microbiome Consortium (TIGMIC)"/>
            <person name="Jia N."/>
            <person name="Wang J."/>
            <person name="Shi W."/>
            <person name="Du L."/>
            <person name="Sun Y."/>
            <person name="Zhan W."/>
            <person name="Jiang J.F."/>
            <person name="Wang Q."/>
            <person name="Zhang B."/>
            <person name="Ji P."/>
            <person name="Bell-Sakyi L."/>
            <person name="Cui X.M."/>
            <person name="Yuan T.T."/>
            <person name="Jiang B.G."/>
            <person name="Yang W.F."/>
            <person name="Lam T.T."/>
            <person name="Chang Q.C."/>
            <person name="Ding S.J."/>
            <person name="Wang X.J."/>
            <person name="Zhu J.G."/>
            <person name="Ruan X.D."/>
            <person name="Zhao L."/>
            <person name="Wei J.T."/>
            <person name="Ye R.Z."/>
            <person name="Que T.C."/>
            <person name="Du C.H."/>
            <person name="Zhou Y.H."/>
            <person name="Cheng J.X."/>
            <person name="Dai P.F."/>
            <person name="Guo W.B."/>
            <person name="Han X.H."/>
            <person name="Huang E.J."/>
            <person name="Li L.F."/>
            <person name="Wei W."/>
            <person name="Gao Y.C."/>
            <person name="Liu J.Z."/>
            <person name="Shao H.Z."/>
            <person name="Wang X."/>
            <person name="Wang C.C."/>
            <person name="Yang T.C."/>
            <person name="Huo Q.B."/>
            <person name="Li W."/>
            <person name="Chen H.Y."/>
            <person name="Chen S.E."/>
            <person name="Zhou L.G."/>
            <person name="Ni X.B."/>
            <person name="Tian J.H."/>
            <person name="Sheng Y."/>
            <person name="Liu T."/>
            <person name="Pan Y.S."/>
            <person name="Xia L.Y."/>
            <person name="Li J."/>
            <person name="Zhao F."/>
            <person name="Cao W.C."/>
        </authorList>
    </citation>
    <scope>NUCLEOTIDE SEQUENCE</scope>
    <source>
        <strain evidence="4">Rmic-2018</strain>
    </source>
</reference>
<sequence>MIADLLLMLLAADNAHRKAEEEQTKLEKVTEELRRHLEKQASEEQGSAQRIVQLQQELRYLTAKEKEVRENFEQLKNRLQQERVYVLSKLETEQSRLYDEIKSLEMKEQDLKDAIVKQQQELARMDEEVSQKKEEYSSQTNLLQEEIRLLRDELELSTTQASENWRSLLSLISGARDDLPLPKNTGDLENIVESIRQQLADKKHAQLAEIHEERQSIAGQIEALAEKQKLLQSFEMSPEEDGSGDGQGHEAEGHGERSSGKATSNEKGDKLSSDESDGEEGEEVRKLQEEEKALGRKEEDVEVGWRHNLDTLDSLLPLLESMVEDLDKLEGCISEKEQDVADIESSVNQCDSKLKGVATEKENLEQQLQKVQDRKVDADTEQKELKTSLNSLDDKMTFLAQQEEDILSTLKNKRQRVEEELSKFSNGNEPLLDALSNASQVSSPVHNESFLLPCSDNLGPLTSSPLSNKLHHSSWDLRGLEERYLVIEKELEERRKAFESEQEEAENDNVYLKQVRQMEYQHQENNSSTLPGRRQNIASRSLPILPTHPYLSFERGTEECPIRISIPSYTLRGSGSNAHIEYEVKVVVMDDSWTLYRRYKRFRELHDYMKLKYGRKVTLPYFPPKLLFGNKSQRLVEERRKLLEVYLIELVNSCRRDLSCPLHRTVQGLCKQHMWEFAPFFRKGCFETSKHSTG</sequence>